<evidence type="ECO:0000259" key="9">
    <source>
        <dbReference type="Pfam" id="PF14905"/>
    </source>
</evidence>
<keyword evidence="5 8" id="KW-0732">Signal</keyword>
<sequence>MCKTLNIFIVFIVLINFNFSATATNNKKIISGKILTDKNWAIEFANIALFRDSSLVTGTVSDFNGNYKFEIDEFGEYILKISHINYAPYSESININSKQLNSIVLLEVKNNLEEVTIKADKPIHEKGIREDIFNISKNMRDRSGNVRELLIQIPTLYADRENNITVEGDGNVLVMVNGRRYYDTNPLDLLAPEQIKKITVSTTPAVDIVNEGFTSVVNILLKQEKKHSINGNFDYVFPNKLLNQVSGAVSLYKGKWRMFGGYKLYSQTSPYTSEQYINEKGSLDTLYKLANNTIAPRHRQQYFGGADLFLNDKNSIGVAANLKSLHRREIFNEWSHKNSDLVSNSMGQDHTDYSNLQVSGFYQNKSQDDKKQVIFEILHSRFFQDKDANFSDYSYPTNNATLRFDSTLLDRNSVNAKLKFSLELGNSAKFTFGANYYNENSDNDIQSYNSKHKVDYSIGRTTVFADYSNEKNKLSYWLGLGYEYNNRKVNEYNEANYEFYPNAGVSYSFTKKLSTTISYQKIIQHPTIYQLDPFEYINGLSKISKGNAKLSDYYSHSINLATRYRWKRSYIKADLFYCKTKDGISSVSTLSSYDNQVNSYENIASYKKIGIKLNLSLRPYEWLLFGTRTAIYREKLEDLDYKDDIVTADILSYVSLYLPKNFVVFVHYFNHPDELIYNGKLANPESFNYGISKYFFNKRFELCANFSNQFFPYETTREYRSGNSLSKTITKRDMRTVMFSLFYNFSSKKRMEKKARNQIKWEEQGKEDVI</sequence>
<dbReference type="SUPFAM" id="SSF56935">
    <property type="entry name" value="Porins"/>
    <property type="match status" value="1"/>
</dbReference>
<evidence type="ECO:0000256" key="6">
    <source>
        <dbReference type="ARBA" id="ARBA00023136"/>
    </source>
</evidence>
<dbReference type="PANTHER" id="PTHR30069">
    <property type="entry name" value="TONB-DEPENDENT OUTER MEMBRANE RECEPTOR"/>
    <property type="match status" value="1"/>
</dbReference>
<keyword evidence="3" id="KW-1134">Transmembrane beta strand</keyword>
<organism evidence="10 11">
    <name type="scientific">Labilibaculum manganireducens</name>
    <dbReference type="NCBI Taxonomy" id="1940525"/>
    <lineage>
        <taxon>Bacteria</taxon>
        <taxon>Pseudomonadati</taxon>
        <taxon>Bacteroidota</taxon>
        <taxon>Bacteroidia</taxon>
        <taxon>Marinilabiliales</taxon>
        <taxon>Marinifilaceae</taxon>
        <taxon>Labilibaculum</taxon>
    </lineage>
</organism>
<dbReference type="PANTHER" id="PTHR30069:SF29">
    <property type="entry name" value="HEMOGLOBIN AND HEMOGLOBIN-HAPTOGLOBIN-BINDING PROTEIN 1-RELATED"/>
    <property type="match status" value="1"/>
</dbReference>
<keyword evidence="4" id="KW-0812">Transmembrane</keyword>
<reference evidence="10 11" key="1">
    <citation type="journal article" date="2017" name="Front. Microbiol.">
        <title>Labilibaculum manganireducens gen. nov., sp. nov. and Labilibaculum filiforme sp. nov., Novel Bacteroidetes Isolated from Subsurface Sediments of the Baltic Sea.</title>
        <authorList>
            <person name="Vandieken V."/>
            <person name="Marshall I.P."/>
            <person name="Niemann H."/>
            <person name="Engelen B."/>
            <person name="Cypionka H."/>
        </authorList>
    </citation>
    <scope>NUCLEOTIDE SEQUENCE [LARGE SCALE GENOMIC DNA]</scope>
    <source>
        <strain evidence="10 11">59.10-2M</strain>
    </source>
</reference>
<dbReference type="GO" id="GO:0009279">
    <property type="term" value="C:cell outer membrane"/>
    <property type="evidence" value="ECO:0007669"/>
    <property type="project" value="UniProtKB-SubCell"/>
</dbReference>
<dbReference type="Gene3D" id="2.40.170.20">
    <property type="entry name" value="TonB-dependent receptor, beta-barrel domain"/>
    <property type="match status" value="1"/>
</dbReference>
<evidence type="ECO:0000313" key="10">
    <source>
        <dbReference type="EMBL" id="PKQ62134.1"/>
    </source>
</evidence>
<evidence type="ECO:0000256" key="5">
    <source>
        <dbReference type="ARBA" id="ARBA00022729"/>
    </source>
</evidence>
<dbReference type="InterPro" id="IPR041700">
    <property type="entry name" value="OMP_b-brl_3"/>
</dbReference>
<dbReference type="GO" id="GO:0015344">
    <property type="term" value="F:siderophore uptake transmembrane transporter activity"/>
    <property type="evidence" value="ECO:0007669"/>
    <property type="project" value="TreeGrafter"/>
</dbReference>
<keyword evidence="6" id="KW-0472">Membrane</keyword>
<comment type="caution">
    <text evidence="10">The sequence shown here is derived from an EMBL/GenBank/DDBJ whole genome shotgun (WGS) entry which is preliminary data.</text>
</comment>
<feature type="chain" id="PRO_5015001400" description="Outer membrane protein beta-barrel domain-containing protein" evidence="8">
    <location>
        <begin position="24"/>
        <end position="770"/>
    </location>
</feature>
<evidence type="ECO:0000256" key="4">
    <source>
        <dbReference type="ARBA" id="ARBA00022692"/>
    </source>
</evidence>
<evidence type="ECO:0000256" key="1">
    <source>
        <dbReference type="ARBA" id="ARBA00004571"/>
    </source>
</evidence>
<dbReference type="Proteomes" id="UP000233618">
    <property type="component" value="Unassembled WGS sequence"/>
</dbReference>
<keyword evidence="2" id="KW-0813">Transport</keyword>
<comment type="subcellular location">
    <subcellularLocation>
        <location evidence="1">Cell outer membrane</location>
        <topology evidence="1">Multi-pass membrane protein</topology>
    </subcellularLocation>
</comment>
<accession>A0A2N3HVP4</accession>
<name>A0A2N3HVP4_9BACT</name>
<feature type="domain" description="Outer membrane protein beta-barrel" evidence="9">
    <location>
        <begin position="366"/>
        <end position="743"/>
    </location>
</feature>
<dbReference type="GO" id="GO:0044718">
    <property type="term" value="P:siderophore transmembrane transport"/>
    <property type="evidence" value="ECO:0007669"/>
    <property type="project" value="TreeGrafter"/>
</dbReference>
<evidence type="ECO:0000256" key="3">
    <source>
        <dbReference type="ARBA" id="ARBA00022452"/>
    </source>
</evidence>
<dbReference type="InterPro" id="IPR013783">
    <property type="entry name" value="Ig-like_fold"/>
</dbReference>
<proteinExistence type="predicted"/>
<protein>
    <recommendedName>
        <fullName evidence="9">Outer membrane protein beta-barrel domain-containing protein</fullName>
    </recommendedName>
</protein>
<evidence type="ECO:0000313" key="11">
    <source>
        <dbReference type="Proteomes" id="UP000233618"/>
    </source>
</evidence>
<evidence type="ECO:0000256" key="7">
    <source>
        <dbReference type="ARBA" id="ARBA00023237"/>
    </source>
</evidence>
<dbReference type="EMBL" id="MVDE01000038">
    <property type="protein sequence ID" value="PKQ62134.1"/>
    <property type="molecule type" value="Genomic_DNA"/>
</dbReference>
<evidence type="ECO:0000256" key="2">
    <source>
        <dbReference type="ARBA" id="ARBA00022448"/>
    </source>
</evidence>
<gene>
    <name evidence="10" type="ORF">BZG01_18070</name>
</gene>
<dbReference type="Pfam" id="PF14905">
    <property type="entry name" value="OMP_b-brl_3"/>
    <property type="match status" value="1"/>
</dbReference>
<evidence type="ECO:0000256" key="8">
    <source>
        <dbReference type="SAM" id="SignalP"/>
    </source>
</evidence>
<dbReference type="RefSeq" id="WP_101311256.1">
    <property type="nucleotide sequence ID" value="NZ_MVDE01000038.1"/>
</dbReference>
<dbReference type="AlphaFoldDB" id="A0A2N3HVP4"/>
<dbReference type="InterPro" id="IPR039426">
    <property type="entry name" value="TonB-dep_rcpt-like"/>
</dbReference>
<dbReference type="SUPFAM" id="SSF49464">
    <property type="entry name" value="Carboxypeptidase regulatory domain-like"/>
    <property type="match status" value="1"/>
</dbReference>
<dbReference type="Pfam" id="PF13715">
    <property type="entry name" value="CarbopepD_reg_2"/>
    <property type="match status" value="1"/>
</dbReference>
<dbReference type="InterPro" id="IPR036942">
    <property type="entry name" value="Beta-barrel_TonB_sf"/>
</dbReference>
<feature type="signal peptide" evidence="8">
    <location>
        <begin position="1"/>
        <end position="23"/>
    </location>
</feature>
<keyword evidence="7" id="KW-0998">Cell outer membrane</keyword>
<dbReference type="InterPro" id="IPR008969">
    <property type="entry name" value="CarboxyPept-like_regulatory"/>
</dbReference>
<dbReference type="Gene3D" id="2.60.40.10">
    <property type="entry name" value="Immunoglobulins"/>
    <property type="match status" value="1"/>
</dbReference>
<keyword evidence="11" id="KW-1185">Reference proteome</keyword>